<dbReference type="HAMAP" id="MF_00372">
    <property type="entry name" value="HutI"/>
    <property type="match status" value="1"/>
</dbReference>
<evidence type="ECO:0000256" key="6">
    <source>
        <dbReference type="ARBA" id="ARBA00023004"/>
    </source>
</evidence>
<comment type="similarity">
    <text evidence="7">Belongs to the metallo-dependent hydrolases superfamily. HutI family.</text>
</comment>
<evidence type="ECO:0000256" key="4">
    <source>
        <dbReference type="ARBA" id="ARBA00022808"/>
    </source>
</evidence>
<dbReference type="PANTHER" id="PTHR42752:SF1">
    <property type="entry name" value="IMIDAZOLONEPROPIONASE-RELATED"/>
    <property type="match status" value="1"/>
</dbReference>
<keyword evidence="3 7" id="KW-0378">Hydrolase</keyword>
<feature type="binding site" evidence="7">
    <location>
        <position position="258"/>
    </location>
    <ligand>
        <name>Zn(2+)</name>
        <dbReference type="ChEBI" id="CHEBI:29105"/>
    </ligand>
</feature>
<evidence type="ECO:0000259" key="8">
    <source>
        <dbReference type="Pfam" id="PF01979"/>
    </source>
</evidence>
<keyword evidence="4 7" id="KW-0369">Histidine metabolism</keyword>
<feature type="binding site" evidence="7">
    <location>
        <position position="92"/>
    </location>
    <ligand>
        <name>Fe(3+)</name>
        <dbReference type="ChEBI" id="CHEBI:29034"/>
    </ligand>
</feature>
<reference evidence="10" key="1">
    <citation type="submission" date="2012-06" db="EMBL/GenBank/DDBJ databases">
        <title>The complete genome of Flexibacter litoralis DSM 6794.</title>
        <authorList>
            <person name="Lucas S."/>
            <person name="Copeland A."/>
            <person name="Lapidus A."/>
            <person name="Glavina del Rio T."/>
            <person name="Dalin E."/>
            <person name="Tice H."/>
            <person name="Bruce D."/>
            <person name="Goodwin L."/>
            <person name="Pitluck S."/>
            <person name="Peters L."/>
            <person name="Ovchinnikova G."/>
            <person name="Lu M."/>
            <person name="Kyrpides N."/>
            <person name="Mavromatis K."/>
            <person name="Ivanova N."/>
            <person name="Brettin T."/>
            <person name="Detter J.C."/>
            <person name="Han C."/>
            <person name="Larimer F."/>
            <person name="Land M."/>
            <person name="Hauser L."/>
            <person name="Markowitz V."/>
            <person name="Cheng J.-F."/>
            <person name="Hugenholtz P."/>
            <person name="Woyke T."/>
            <person name="Wu D."/>
            <person name="Spring S."/>
            <person name="Lang E."/>
            <person name="Kopitz M."/>
            <person name="Brambilla E."/>
            <person name="Klenk H.-P."/>
            <person name="Eisen J.A."/>
        </authorList>
    </citation>
    <scope>NUCLEOTIDE SEQUENCE [LARGE SCALE GENOMIC DNA]</scope>
    <source>
        <strain evidence="10">ATCC 23117 / DSM 6794 / NBRC 15988 / NCIMB 1366 / Sio-4</strain>
    </source>
</reference>
<dbReference type="Gene3D" id="2.30.40.10">
    <property type="entry name" value="Urease, subunit C, domain 1"/>
    <property type="match status" value="1"/>
</dbReference>
<feature type="binding site" evidence="7">
    <location>
        <position position="195"/>
    </location>
    <ligand>
        <name>4-imidazolone-5-propanoate</name>
        <dbReference type="ChEBI" id="CHEBI:77893"/>
    </ligand>
</feature>
<comment type="cofactor">
    <cofactor evidence="7">
        <name>Zn(2+)</name>
        <dbReference type="ChEBI" id="CHEBI:29105"/>
    </cofactor>
    <cofactor evidence="7">
        <name>Fe(3+)</name>
        <dbReference type="ChEBI" id="CHEBI:29034"/>
    </cofactor>
    <text evidence="7">Binds 1 zinc or iron ion per subunit.</text>
</comment>
<dbReference type="InterPro" id="IPR011059">
    <property type="entry name" value="Metal-dep_hydrolase_composite"/>
</dbReference>
<dbReference type="InterPro" id="IPR005920">
    <property type="entry name" value="HutI"/>
</dbReference>
<dbReference type="Pfam" id="PF01979">
    <property type="entry name" value="Amidohydro_1"/>
    <property type="match status" value="1"/>
</dbReference>
<feature type="binding site" evidence="7">
    <location>
        <position position="162"/>
    </location>
    <ligand>
        <name>4-imidazolone-5-propanoate</name>
        <dbReference type="ChEBI" id="CHEBI:77893"/>
    </ligand>
</feature>
<dbReference type="GO" id="GO:0019557">
    <property type="term" value="P:L-histidine catabolic process to glutamate and formate"/>
    <property type="evidence" value="ECO:0007669"/>
    <property type="project" value="UniProtKB-UniPathway"/>
</dbReference>
<dbReference type="RefSeq" id="WP_014796167.1">
    <property type="nucleotide sequence ID" value="NC_018018.1"/>
</dbReference>
<feature type="binding site" evidence="7">
    <location>
        <position position="162"/>
    </location>
    <ligand>
        <name>N-formimidoyl-L-glutamate</name>
        <dbReference type="ChEBI" id="CHEBI:58928"/>
    </ligand>
</feature>
<proteinExistence type="inferred from homology"/>
<keyword evidence="10" id="KW-1185">Reference proteome</keyword>
<dbReference type="HOGENOM" id="CLU_041647_0_1_10"/>
<evidence type="ECO:0000256" key="7">
    <source>
        <dbReference type="HAMAP-Rule" id="MF_00372"/>
    </source>
</evidence>
<dbReference type="UniPathway" id="UPA00379">
    <property type="reaction ID" value="UER00551"/>
</dbReference>
<keyword evidence="5 7" id="KW-0862">Zinc</keyword>
<dbReference type="GO" id="GO:0050480">
    <property type="term" value="F:imidazolonepropionase activity"/>
    <property type="evidence" value="ECO:0007669"/>
    <property type="project" value="UniProtKB-UniRule"/>
</dbReference>
<feature type="binding site" evidence="7">
    <location>
        <position position="258"/>
    </location>
    <ligand>
        <name>Fe(3+)</name>
        <dbReference type="ChEBI" id="CHEBI:29034"/>
    </ligand>
</feature>
<comment type="catalytic activity">
    <reaction evidence="7">
        <text>4-imidazolone-5-propanoate + H2O = N-formimidoyl-L-glutamate</text>
        <dbReference type="Rhea" id="RHEA:23660"/>
        <dbReference type="ChEBI" id="CHEBI:15377"/>
        <dbReference type="ChEBI" id="CHEBI:58928"/>
        <dbReference type="ChEBI" id="CHEBI:77893"/>
        <dbReference type="EC" id="3.5.2.7"/>
    </reaction>
</comment>
<dbReference type="EMBL" id="CP003345">
    <property type="protein sequence ID" value="AFM02702.1"/>
    <property type="molecule type" value="Genomic_DNA"/>
</dbReference>
<feature type="binding site" evidence="7">
    <location>
        <position position="344"/>
    </location>
    <ligand>
        <name>N-formimidoyl-L-glutamate</name>
        <dbReference type="ChEBI" id="CHEBI:58928"/>
    </ligand>
</feature>
<sequence length="429" mass="47732">MKKTLFLNIKSLVQVEGQNQKIPSFRAGKDMQNLPSIENAFLLVENGKIKEFGKMEEITNEQKSAWLDSSEIEKIDATGKFILPSFVDSHTHIVYAGSREKEFEDRIHGLTYEEIAQRGGGILNSTKRLQQTSEEELYEAAHQRLVEMIGFGTGAAEIKSGYGLTLEDEIKMLRVIQKLKEVSPIEIKSTFLGAHAFPKEISRESYMDLLTQKMIPQVAAENLADYCDVFCDKGFFTVEETDRILNAATKHNLKIKLHANELDTSGGVQIGVKHGARSVDHLEHMGEDEINSLLNSADSAKNHDQTMPTLLPSTAFFLRLQYAPARKMIESGLPVSLATDYNPGSSPSGNMPFVLSLACIHMQMTPEEAINAATLNAAYAINLEKTHGIIRKNTDANLILTKKIPSLAFMPYSFGSHLIEQVFIRGNKV</sequence>
<evidence type="ECO:0000256" key="2">
    <source>
        <dbReference type="ARBA" id="ARBA00022723"/>
    </source>
</evidence>
<feature type="binding site" evidence="7">
    <location>
        <position position="345"/>
    </location>
    <ligand>
        <name>4-imidazolone-5-propanoate</name>
        <dbReference type="ChEBI" id="CHEBI:77893"/>
    </ligand>
</feature>
<gene>
    <name evidence="7" type="primary">hutI</name>
    <name evidence="9" type="ordered locus">Fleli_0206</name>
</gene>
<dbReference type="PANTHER" id="PTHR42752">
    <property type="entry name" value="IMIDAZOLONEPROPIONASE"/>
    <property type="match status" value="1"/>
</dbReference>
<dbReference type="PATRIC" id="fig|880071.3.peg.200"/>
<dbReference type="GO" id="GO:0008270">
    <property type="term" value="F:zinc ion binding"/>
    <property type="evidence" value="ECO:0007669"/>
    <property type="project" value="UniProtKB-UniRule"/>
</dbReference>
<dbReference type="FunFam" id="3.20.20.140:FF:000007">
    <property type="entry name" value="Imidazolonepropionase"/>
    <property type="match status" value="1"/>
</dbReference>
<feature type="binding site" evidence="7">
    <location>
        <position position="261"/>
    </location>
    <ligand>
        <name>4-imidazolone-5-propanoate</name>
        <dbReference type="ChEBI" id="CHEBI:77893"/>
    </ligand>
</feature>
<dbReference type="SUPFAM" id="SSF51556">
    <property type="entry name" value="Metallo-dependent hydrolases"/>
    <property type="match status" value="1"/>
</dbReference>
<dbReference type="GO" id="GO:0005506">
    <property type="term" value="F:iron ion binding"/>
    <property type="evidence" value="ECO:0007669"/>
    <property type="project" value="UniProtKB-UniRule"/>
</dbReference>
<evidence type="ECO:0000256" key="5">
    <source>
        <dbReference type="ARBA" id="ARBA00022833"/>
    </source>
</evidence>
<dbReference type="GO" id="GO:0005737">
    <property type="term" value="C:cytoplasm"/>
    <property type="evidence" value="ECO:0007669"/>
    <property type="project" value="UniProtKB-SubCell"/>
</dbReference>
<dbReference type="Proteomes" id="UP000006054">
    <property type="component" value="Chromosome"/>
</dbReference>
<name>I4AFG7_BERLS</name>
<evidence type="ECO:0000313" key="10">
    <source>
        <dbReference type="Proteomes" id="UP000006054"/>
    </source>
</evidence>
<dbReference type="InterPro" id="IPR006680">
    <property type="entry name" value="Amidohydro-rel"/>
</dbReference>
<feature type="binding site" evidence="7">
    <location>
        <position position="342"/>
    </location>
    <ligand>
        <name>N-formimidoyl-L-glutamate</name>
        <dbReference type="ChEBI" id="CHEBI:58928"/>
    </ligand>
</feature>
<evidence type="ECO:0000313" key="9">
    <source>
        <dbReference type="EMBL" id="AFM02702.1"/>
    </source>
</evidence>
<accession>I4AFG7</accession>
<feature type="domain" description="Amidohydrolase-related" evidence="8">
    <location>
        <begin position="81"/>
        <end position="427"/>
    </location>
</feature>
<dbReference type="CDD" id="cd01296">
    <property type="entry name" value="Imidazolone-5PH"/>
    <property type="match status" value="1"/>
</dbReference>
<protein>
    <recommendedName>
        <fullName evidence="1 7">Imidazolonepropionase</fullName>
        <ecNumber evidence="1 7">3.5.2.7</ecNumber>
    </recommendedName>
    <alternativeName>
        <fullName evidence="7">Imidazolone-5-propionate hydrolase</fullName>
    </alternativeName>
</protein>
<keyword evidence="7" id="KW-0963">Cytoplasm</keyword>
<organism evidence="9 10">
    <name type="scientific">Bernardetia litoralis (strain ATCC 23117 / DSM 6794 / NBRC 15988 / NCIMB 1366 / Fx l1 / Sio-4)</name>
    <name type="common">Flexibacter litoralis</name>
    <dbReference type="NCBI Taxonomy" id="880071"/>
    <lineage>
        <taxon>Bacteria</taxon>
        <taxon>Pseudomonadati</taxon>
        <taxon>Bacteroidota</taxon>
        <taxon>Cytophagia</taxon>
        <taxon>Cytophagales</taxon>
        <taxon>Bernardetiaceae</taxon>
        <taxon>Bernardetia</taxon>
    </lineage>
</organism>
<keyword evidence="2 7" id="KW-0479">Metal-binding</keyword>
<dbReference type="STRING" id="880071.Fleli_0206"/>
<evidence type="ECO:0000256" key="3">
    <source>
        <dbReference type="ARBA" id="ARBA00022801"/>
    </source>
</evidence>
<dbReference type="GO" id="GO:0019556">
    <property type="term" value="P:L-histidine catabolic process to glutamate and formamide"/>
    <property type="evidence" value="ECO:0007669"/>
    <property type="project" value="UniProtKB-UniRule"/>
</dbReference>
<feature type="binding site" evidence="7">
    <location>
        <position position="90"/>
    </location>
    <ligand>
        <name>Fe(3+)</name>
        <dbReference type="ChEBI" id="CHEBI:29034"/>
    </ligand>
</feature>
<dbReference type="InterPro" id="IPR032466">
    <property type="entry name" value="Metal_Hydrolase"/>
</dbReference>
<feature type="binding site" evidence="7">
    <location>
        <position position="92"/>
    </location>
    <ligand>
        <name>Zn(2+)</name>
        <dbReference type="ChEBI" id="CHEBI:29105"/>
    </ligand>
</feature>
<comment type="pathway">
    <text evidence="7">Amino-acid degradation; L-histidine degradation into L-glutamate; N-formimidoyl-L-glutamate from L-histidine: step 3/3.</text>
</comment>
<dbReference type="AlphaFoldDB" id="I4AFG7"/>
<dbReference type="eggNOG" id="COG1228">
    <property type="taxonomic scope" value="Bacteria"/>
</dbReference>
<feature type="binding site" evidence="7">
    <location>
        <position position="99"/>
    </location>
    <ligand>
        <name>4-imidazolone-5-propanoate</name>
        <dbReference type="ChEBI" id="CHEBI:77893"/>
    </ligand>
</feature>
<comment type="subcellular location">
    <subcellularLocation>
        <location evidence="7">Cytoplasm</location>
    </subcellularLocation>
</comment>
<dbReference type="EC" id="3.5.2.7" evidence="1 7"/>
<feature type="binding site" evidence="7">
    <location>
        <position position="90"/>
    </location>
    <ligand>
        <name>Zn(2+)</name>
        <dbReference type="ChEBI" id="CHEBI:29105"/>
    </ligand>
</feature>
<dbReference type="OrthoDB" id="9776455at2"/>
<keyword evidence="6 7" id="KW-0408">Iron</keyword>
<evidence type="ECO:0000256" key="1">
    <source>
        <dbReference type="ARBA" id="ARBA00012864"/>
    </source>
</evidence>
<dbReference type="NCBIfam" id="TIGR01224">
    <property type="entry name" value="hutI"/>
    <property type="match status" value="1"/>
</dbReference>
<feature type="binding site" evidence="7">
    <location>
        <position position="340"/>
    </location>
    <ligand>
        <name>Zn(2+)</name>
        <dbReference type="ChEBI" id="CHEBI:29105"/>
    </ligand>
</feature>
<dbReference type="SUPFAM" id="SSF51338">
    <property type="entry name" value="Composite domain of metallo-dependent hydrolases"/>
    <property type="match status" value="1"/>
</dbReference>
<comment type="function">
    <text evidence="7">Catalyzes the hydrolytic cleavage of the carbon-nitrogen bond in imidazolone-5-propanoate to yield N-formimidoyl-L-glutamate. It is the third step in the universal histidine degradation pathway.</text>
</comment>
<feature type="binding site" evidence="7">
    <location>
        <position position="340"/>
    </location>
    <ligand>
        <name>Fe(3+)</name>
        <dbReference type="ChEBI" id="CHEBI:29034"/>
    </ligand>
</feature>
<dbReference type="Gene3D" id="3.20.20.140">
    <property type="entry name" value="Metal-dependent hydrolases"/>
    <property type="match status" value="1"/>
</dbReference>
<dbReference type="KEGG" id="fli:Fleli_0206"/>